<keyword evidence="10" id="KW-1185">Reference proteome</keyword>
<dbReference type="Gene3D" id="1.10.1040.10">
    <property type="entry name" value="N-(1-d-carboxylethyl)-l-norvaline Dehydrogenase, domain 2"/>
    <property type="match status" value="1"/>
</dbReference>
<dbReference type="InterPro" id="IPR029154">
    <property type="entry name" value="HIBADH-like_NADP-bd"/>
</dbReference>
<dbReference type="InterPro" id="IPR006115">
    <property type="entry name" value="6PGDH_NADP-bd"/>
</dbReference>
<feature type="active site" evidence="6">
    <location>
        <position position="171"/>
    </location>
</feature>
<dbReference type="Pfam" id="PF14833">
    <property type="entry name" value="NAD_binding_11"/>
    <property type="match status" value="1"/>
</dbReference>
<comment type="pathway">
    <text evidence="1">Amino-acid degradation.</text>
</comment>
<dbReference type="HOGENOM" id="CLU_035117_6_0_11"/>
<evidence type="ECO:0000313" key="9">
    <source>
        <dbReference type="EMBL" id="AGF71258.1"/>
    </source>
</evidence>
<dbReference type="Proteomes" id="UP000011723">
    <property type="component" value="Chromosome"/>
</dbReference>
<dbReference type="SUPFAM" id="SSF51735">
    <property type="entry name" value="NAD(P)-binding Rossmann-fold domains"/>
    <property type="match status" value="1"/>
</dbReference>
<dbReference type="Gene3D" id="3.40.50.720">
    <property type="entry name" value="NAD(P)-binding Rossmann-like Domain"/>
    <property type="match status" value="1"/>
</dbReference>
<dbReference type="NCBIfam" id="TIGR01692">
    <property type="entry name" value="HIBADH"/>
    <property type="match status" value="1"/>
</dbReference>
<feature type="domain" description="6-phosphogluconate dehydrogenase NADP-binding" evidence="7">
    <location>
        <begin position="3"/>
        <end position="161"/>
    </location>
</feature>
<evidence type="ECO:0000313" key="10">
    <source>
        <dbReference type="Proteomes" id="UP000011723"/>
    </source>
</evidence>
<dbReference type="eggNOG" id="COG2084">
    <property type="taxonomic scope" value="Bacteria"/>
</dbReference>
<dbReference type="AlphaFoldDB" id="M1NIK5"/>
<reference evidence="9 10" key="1">
    <citation type="journal article" date="2012" name="Stand. Genomic Sci.">
        <title>Genome sequence of the halotolerant bacterium Corynebacterium halotolerans type strain YIM 70093(T) (= DSM 44683(T)).</title>
        <authorList>
            <person name="Ruckert C."/>
            <person name="Albersmeier A."/>
            <person name="Al-Dilaimi A."/>
            <person name="Niehaus K."/>
            <person name="Szczepanowski R."/>
            <person name="Kalinowski J."/>
        </authorList>
    </citation>
    <scope>NUCLEOTIDE SEQUENCE [LARGE SCALE GENOMIC DNA]</scope>
    <source>
        <strain evidence="9">YIM 70093</strain>
    </source>
</reference>
<dbReference type="PANTHER" id="PTHR22981">
    <property type="entry name" value="3-HYDROXYISOBUTYRATE DEHYDROGENASE-RELATED"/>
    <property type="match status" value="1"/>
</dbReference>
<organism evidence="9 10">
    <name type="scientific">Corynebacterium halotolerans YIM 70093 = DSM 44683</name>
    <dbReference type="NCBI Taxonomy" id="1121362"/>
    <lineage>
        <taxon>Bacteria</taxon>
        <taxon>Bacillati</taxon>
        <taxon>Actinomycetota</taxon>
        <taxon>Actinomycetes</taxon>
        <taxon>Mycobacteriales</taxon>
        <taxon>Corynebacteriaceae</taxon>
        <taxon>Corynebacterium</taxon>
    </lineage>
</organism>
<dbReference type="InterPro" id="IPR011548">
    <property type="entry name" value="HIBADH"/>
</dbReference>
<dbReference type="PATRIC" id="fig|1121362.3.peg.235"/>
<dbReference type="GO" id="GO:0009083">
    <property type="term" value="P:branched-chain amino acid catabolic process"/>
    <property type="evidence" value="ECO:0007669"/>
    <property type="project" value="UniProtKB-KW"/>
</dbReference>
<dbReference type="RefSeq" id="WP_015399682.1">
    <property type="nucleotide sequence ID" value="NC_020302.1"/>
</dbReference>
<evidence type="ECO:0000259" key="7">
    <source>
        <dbReference type="Pfam" id="PF03446"/>
    </source>
</evidence>
<evidence type="ECO:0000256" key="4">
    <source>
        <dbReference type="ARBA" id="ARBA00023002"/>
    </source>
</evidence>
<accession>M1NIK5</accession>
<dbReference type="GO" id="GO:0050661">
    <property type="term" value="F:NADP binding"/>
    <property type="evidence" value="ECO:0007669"/>
    <property type="project" value="InterPro"/>
</dbReference>
<dbReference type="Pfam" id="PF03446">
    <property type="entry name" value="NAD_binding_2"/>
    <property type="match status" value="1"/>
</dbReference>
<dbReference type="InterPro" id="IPR015815">
    <property type="entry name" value="HIBADH-related"/>
</dbReference>
<dbReference type="InterPro" id="IPR008927">
    <property type="entry name" value="6-PGluconate_DH-like_C_sf"/>
</dbReference>
<dbReference type="InterPro" id="IPR036291">
    <property type="entry name" value="NAD(P)-bd_dom_sf"/>
</dbReference>
<proteinExistence type="inferred from homology"/>
<keyword evidence="5" id="KW-0520">NAD</keyword>
<dbReference type="PANTHER" id="PTHR22981:SF7">
    <property type="entry name" value="3-HYDROXYISOBUTYRATE DEHYDROGENASE, MITOCHONDRIAL"/>
    <property type="match status" value="1"/>
</dbReference>
<comment type="similarity">
    <text evidence="2">Belongs to the HIBADH-related family.</text>
</comment>
<dbReference type="InterPro" id="IPR013328">
    <property type="entry name" value="6PGD_dom2"/>
</dbReference>
<sequence length="328" mass="34616">MTTIGWIGLGNMGARMAANLVRAGYDVQGYDLSSVATAQAAENGIRIADSVADTVAGADAVFTMLPKGQHVRSVFEGADGIWAHADHRALLIDSSTIDLDTSRFLHDRSTDLGFHFVDAPVSGGISGAAAGTLAFMIGGLEEDTARAARFIEPMSGRTFVAGGPTMGIAAKIANNMMLCINMLANSEGSQLAERMGLDPKVFWEIASASSGQSWAQQTWYPVPDVIPTAAANQNFDATFTVDLARKDVGLALEAGENAGINLPAATIIAQQFDRLIDEGFSHKDCTLIAKYVVPEGELRGWNPDPTAETEAIIEEQNTSPVAAEAAVR</sequence>
<gene>
    <name evidence="9" type="ORF">A605_01220</name>
</gene>
<dbReference type="KEGG" id="chn:A605_01220"/>
<evidence type="ECO:0000256" key="2">
    <source>
        <dbReference type="ARBA" id="ARBA00009080"/>
    </source>
</evidence>
<evidence type="ECO:0000256" key="3">
    <source>
        <dbReference type="ARBA" id="ARBA00022456"/>
    </source>
</evidence>
<evidence type="ECO:0000256" key="6">
    <source>
        <dbReference type="PIRSR" id="PIRSR000103-1"/>
    </source>
</evidence>
<evidence type="ECO:0000256" key="1">
    <source>
        <dbReference type="ARBA" id="ARBA00005023"/>
    </source>
</evidence>
<dbReference type="SUPFAM" id="SSF48179">
    <property type="entry name" value="6-phosphogluconate dehydrogenase C-terminal domain-like"/>
    <property type="match status" value="1"/>
</dbReference>
<name>M1NIK5_9CORY</name>
<dbReference type="PIRSF" id="PIRSF000103">
    <property type="entry name" value="HIBADH"/>
    <property type="match status" value="1"/>
</dbReference>
<dbReference type="GO" id="GO:0051287">
    <property type="term" value="F:NAD binding"/>
    <property type="evidence" value="ECO:0007669"/>
    <property type="project" value="InterPro"/>
</dbReference>
<keyword evidence="3" id="KW-0101">Branched-chain amino acid catabolism</keyword>
<feature type="domain" description="3-hydroxyisobutyrate dehydrogenase-like NAD-binding" evidence="8">
    <location>
        <begin position="167"/>
        <end position="291"/>
    </location>
</feature>
<dbReference type="GO" id="GO:0008442">
    <property type="term" value="F:3-hydroxyisobutyrate dehydrogenase activity"/>
    <property type="evidence" value="ECO:0007669"/>
    <property type="project" value="InterPro"/>
</dbReference>
<protein>
    <submittedName>
        <fullName evidence="9">3-hydroxyisobutyrate dehydrogenase</fullName>
    </submittedName>
</protein>
<dbReference type="STRING" id="1121362.A605_01220"/>
<keyword evidence="4" id="KW-0560">Oxidoreductase</keyword>
<dbReference type="EMBL" id="CP003697">
    <property type="protein sequence ID" value="AGF71258.1"/>
    <property type="molecule type" value="Genomic_DNA"/>
</dbReference>
<evidence type="ECO:0000259" key="8">
    <source>
        <dbReference type="Pfam" id="PF14833"/>
    </source>
</evidence>
<dbReference type="OrthoDB" id="3185659at2"/>
<evidence type="ECO:0000256" key="5">
    <source>
        <dbReference type="ARBA" id="ARBA00023027"/>
    </source>
</evidence>